<sequence>METSRGGAVGGEEAAGRSEIGLAEFALRVLRQVAPDEVAAFEADMPDHLRRARAQLRREDRGRERDIACGSGIGLVDVMAPAVVFVCVALGQALTEGVTKPLADATGRSVTRLLSRLLRRPTEAEAVIRSGSFSAEQLTAIHVKALAEAQRMLPYEHAKAVADAVVTCLVVEEGT</sequence>
<evidence type="ECO:0000313" key="1">
    <source>
        <dbReference type="EMBL" id="QJS99034.1"/>
    </source>
</evidence>
<gene>
    <name evidence="1" type="ORF">G9272_00670</name>
</gene>
<organism evidence="1 2">
    <name type="scientific">Streptomyces asoensis</name>
    <dbReference type="NCBI Taxonomy" id="249586"/>
    <lineage>
        <taxon>Bacteria</taxon>
        <taxon>Bacillati</taxon>
        <taxon>Actinomycetota</taxon>
        <taxon>Actinomycetes</taxon>
        <taxon>Kitasatosporales</taxon>
        <taxon>Streptomycetaceae</taxon>
        <taxon>Streptomyces</taxon>
    </lineage>
</organism>
<evidence type="ECO:0000313" key="2">
    <source>
        <dbReference type="Proteomes" id="UP000502665"/>
    </source>
</evidence>
<dbReference type="EMBL" id="CP049838">
    <property type="protein sequence ID" value="QJS99034.1"/>
    <property type="molecule type" value="Genomic_DNA"/>
</dbReference>
<protein>
    <submittedName>
        <fullName evidence="1">Uncharacterized protein</fullName>
    </submittedName>
</protein>
<reference evidence="1" key="1">
    <citation type="submission" date="2020-03" db="EMBL/GenBank/DDBJ databases">
        <title>Molecular networking-based the target discovery of potent antiproliferative macrolactams: 5/6/7/16 polycyclic ansamycins and glycosylated trienomycin from Streptomyces cacaoi subsp. asoensis.</title>
        <authorList>
            <person name="Liu L.-L."/>
        </authorList>
    </citation>
    <scope>NUCLEOTIDE SEQUENCE [LARGE SCALE GENOMIC DNA]</scope>
    <source>
        <strain evidence="1">H2S5</strain>
    </source>
</reference>
<name>A0A6M4WIP0_9ACTN</name>
<dbReference type="AlphaFoldDB" id="A0A6M4WIP0"/>
<dbReference type="Proteomes" id="UP000502665">
    <property type="component" value="Chromosome"/>
</dbReference>
<keyword evidence="2" id="KW-1185">Reference proteome</keyword>
<proteinExistence type="predicted"/>
<dbReference type="RefSeq" id="WP_171394687.1">
    <property type="nucleotide sequence ID" value="NZ_CP049838.1"/>
</dbReference>
<accession>A0A6M4WIP0</accession>